<accession>A0A507FFV7</accession>
<keyword evidence="11" id="KW-1185">Reference proteome</keyword>
<feature type="region of interest" description="Disordered" evidence="6">
    <location>
        <begin position="217"/>
        <end position="269"/>
    </location>
</feature>
<dbReference type="Gene3D" id="2.30.30.40">
    <property type="entry name" value="SH3 Domains"/>
    <property type="match status" value="4"/>
</dbReference>
<dbReference type="PANTHER" id="PTHR14167:SF81">
    <property type="entry name" value="ENDOPHILIN-A"/>
    <property type="match status" value="1"/>
</dbReference>
<evidence type="ECO:0000256" key="5">
    <source>
        <dbReference type="PROSITE-ProRule" id="PRU00192"/>
    </source>
</evidence>
<keyword evidence="3" id="KW-0175">Coiled coil</keyword>
<gene>
    <name evidence="10" type="ORF">CcCBS67573_g04565</name>
</gene>
<name>A0A507FFV7_9FUNG</name>
<feature type="chain" id="PRO_5021503454" description="SH3 domain-containing protein" evidence="8">
    <location>
        <begin position="32"/>
        <end position="761"/>
    </location>
</feature>
<dbReference type="Pfam" id="PF00018">
    <property type="entry name" value="SH3_1"/>
    <property type="match status" value="3"/>
</dbReference>
<evidence type="ECO:0000313" key="10">
    <source>
        <dbReference type="EMBL" id="TPX74166.1"/>
    </source>
</evidence>
<feature type="compositionally biased region" description="Polar residues" evidence="6">
    <location>
        <begin position="259"/>
        <end position="269"/>
    </location>
</feature>
<keyword evidence="7" id="KW-1133">Transmembrane helix</keyword>
<dbReference type="PANTHER" id="PTHR14167">
    <property type="entry name" value="SH3 DOMAIN-CONTAINING"/>
    <property type="match status" value="1"/>
</dbReference>
<dbReference type="AlphaFoldDB" id="A0A507FFV7"/>
<dbReference type="CDD" id="cd00174">
    <property type="entry name" value="SH3"/>
    <property type="match status" value="1"/>
</dbReference>
<evidence type="ECO:0000256" key="1">
    <source>
        <dbReference type="ARBA" id="ARBA00004170"/>
    </source>
</evidence>
<feature type="region of interest" description="Disordered" evidence="6">
    <location>
        <begin position="678"/>
        <end position="698"/>
    </location>
</feature>
<dbReference type="InterPro" id="IPR001452">
    <property type="entry name" value="SH3_domain"/>
</dbReference>
<sequence length="761" mass="79637">MRDSASSSKHSFSFCFSALAMVLASAASVSAQCSFQMSQATPCGPEYAGFPVLTASFPSEAAFDGFLGTLSGTQVAQSFNQAFGCTAPNVPVLQYQLSFWCSRAAFEAVQAGCQVADATRRSALCAEQCALAQSSVAGVVGDLVGCPTPSTAALSSARASLVSMFATACSNFASAGSSCVAGNAADVSHCGFLEPAAACASPANADNVCCQKLFPKAPTSSPSPSGVNSPPPAASSSASGTGSSAAPASGSSTVGINAPTGNGTATSSEIPSNSLASNGINLVVIAGVGVGFILVLTVCYFAFREYKKRVAKQALFNQYMIEKRPYSTADFAFSGGDDGVGSRKFSNKSLGDNSRKGAIALDVVGGSNHKVANLMSGVPDSIKSPTTMSASQAANNSVSRSGTTKIVRVVHPYRAVLNDELTLVVGCDVVMTKEHNDGWADGIDPVTGARGVFPTTCVMDPEEAVKNAHAKTEFRLSTRHSSIYSKAAPYPNELTSGKTHDNTRQSTMSYNSVASTNSNNKTLFRVVHTYKAALDDEMSIVAGNDVIVLQEFDDGWAKGMEPASGKIGLFPMTCVARGGNDANSSSFSKHASVYSKRTSSISRRSIVAAAVKESNHDTGKDTVVVVHSYDANESDELTLIPGRTIWILDEFDDGWCEGRDPVNKKTGVFPMACVSRNQSADSPARKPDSFAKRRSSVKSIPKNETRLRIVHQYAATQSDELTLEVGNDVVLIKEFNDGWARGKNPDSGKVGMFPMICVAPQ</sequence>
<feature type="compositionally biased region" description="Low complexity" evidence="6">
    <location>
        <begin position="218"/>
        <end position="255"/>
    </location>
</feature>
<evidence type="ECO:0000313" key="11">
    <source>
        <dbReference type="Proteomes" id="UP000320333"/>
    </source>
</evidence>
<dbReference type="STRING" id="246404.A0A507FFV7"/>
<protein>
    <recommendedName>
        <fullName evidence="9">SH3 domain-containing protein</fullName>
    </recommendedName>
</protein>
<evidence type="ECO:0000256" key="8">
    <source>
        <dbReference type="SAM" id="SignalP"/>
    </source>
</evidence>
<dbReference type="InterPro" id="IPR036028">
    <property type="entry name" value="SH3-like_dom_sf"/>
</dbReference>
<feature type="domain" description="SH3" evidence="9">
    <location>
        <begin position="618"/>
        <end position="679"/>
    </location>
</feature>
<dbReference type="SUPFAM" id="SSF50044">
    <property type="entry name" value="SH3-domain"/>
    <property type="match status" value="4"/>
</dbReference>
<evidence type="ECO:0000259" key="9">
    <source>
        <dbReference type="PROSITE" id="PS50002"/>
    </source>
</evidence>
<evidence type="ECO:0000256" key="2">
    <source>
        <dbReference type="ARBA" id="ARBA00022443"/>
    </source>
</evidence>
<keyword evidence="4 7" id="KW-0472">Membrane</keyword>
<evidence type="ECO:0000256" key="6">
    <source>
        <dbReference type="SAM" id="MobiDB-lite"/>
    </source>
</evidence>
<dbReference type="PRINTS" id="PR00499">
    <property type="entry name" value="P67PHOX"/>
</dbReference>
<dbReference type="PROSITE" id="PS50002">
    <property type="entry name" value="SH3"/>
    <property type="match status" value="4"/>
</dbReference>
<evidence type="ECO:0000256" key="4">
    <source>
        <dbReference type="ARBA" id="ARBA00023136"/>
    </source>
</evidence>
<dbReference type="InterPro" id="IPR050384">
    <property type="entry name" value="Endophilin_SH3RF"/>
</dbReference>
<evidence type="ECO:0000256" key="3">
    <source>
        <dbReference type="ARBA" id="ARBA00023054"/>
    </source>
</evidence>
<dbReference type="Proteomes" id="UP000320333">
    <property type="component" value="Unassembled WGS sequence"/>
</dbReference>
<feature type="domain" description="SH3" evidence="9">
    <location>
        <begin position="402"/>
        <end position="463"/>
    </location>
</feature>
<organism evidence="10 11">
    <name type="scientific">Chytriomyces confervae</name>
    <dbReference type="NCBI Taxonomy" id="246404"/>
    <lineage>
        <taxon>Eukaryota</taxon>
        <taxon>Fungi</taxon>
        <taxon>Fungi incertae sedis</taxon>
        <taxon>Chytridiomycota</taxon>
        <taxon>Chytridiomycota incertae sedis</taxon>
        <taxon>Chytridiomycetes</taxon>
        <taxon>Chytridiales</taxon>
        <taxon>Chytriomycetaceae</taxon>
        <taxon>Chytriomyces</taxon>
    </lineage>
</organism>
<proteinExistence type="predicted"/>
<keyword evidence="8" id="KW-0732">Signal</keyword>
<feature type="domain" description="SH3" evidence="9">
    <location>
        <begin position="519"/>
        <end position="580"/>
    </location>
</feature>
<dbReference type="SMART" id="SM00326">
    <property type="entry name" value="SH3"/>
    <property type="match status" value="4"/>
</dbReference>
<comment type="caution">
    <text evidence="10">The sequence shown here is derived from an EMBL/GenBank/DDBJ whole genome shotgun (WGS) entry which is preliminary data.</text>
</comment>
<feature type="signal peptide" evidence="8">
    <location>
        <begin position="1"/>
        <end position="31"/>
    </location>
</feature>
<feature type="transmembrane region" description="Helical" evidence="7">
    <location>
        <begin position="280"/>
        <end position="303"/>
    </location>
</feature>
<reference evidence="10 11" key="1">
    <citation type="journal article" date="2019" name="Sci. Rep.">
        <title>Comparative genomics of chytrid fungi reveal insights into the obligate biotrophic and pathogenic lifestyle of Synchytrium endobioticum.</title>
        <authorList>
            <person name="van de Vossenberg B.T.L.H."/>
            <person name="Warris S."/>
            <person name="Nguyen H.D.T."/>
            <person name="van Gent-Pelzer M.P.E."/>
            <person name="Joly D.L."/>
            <person name="van de Geest H.C."/>
            <person name="Bonants P.J.M."/>
            <person name="Smith D.S."/>
            <person name="Levesque C.A."/>
            <person name="van der Lee T.A.J."/>
        </authorList>
    </citation>
    <scope>NUCLEOTIDE SEQUENCE [LARGE SCALE GENOMIC DNA]</scope>
    <source>
        <strain evidence="10 11">CBS 675.73</strain>
    </source>
</reference>
<feature type="domain" description="SH3" evidence="9">
    <location>
        <begin position="702"/>
        <end position="761"/>
    </location>
</feature>
<comment type="subcellular location">
    <subcellularLocation>
        <location evidence="1">Membrane</location>
        <topology evidence="1">Peripheral membrane protein</topology>
    </subcellularLocation>
</comment>
<dbReference type="EMBL" id="QEAP01000140">
    <property type="protein sequence ID" value="TPX74166.1"/>
    <property type="molecule type" value="Genomic_DNA"/>
</dbReference>
<keyword evidence="2 5" id="KW-0728">SH3 domain</keyword>
<keyword evidence="7" id="KW-0812">Transmembrane</keyword>
<dbReference type="OrthoDB" id="5340910at2759"/>
<evidence type="ECO:0000256" key="7">
    <source>
        <dbReference type="SAM" id="Phobius"/>
    </source>
</evidence>